<name>A0A0F9D622_9ZZZZ</name>
<dbReference type="AlphaFoldDB" id="A0A0F9D622"/>
<reference evidence="1" key="1">
    <citation type="journal article" date="2015" name="Nature">
        <title>Complex archaea that bridge the gap between prokaryotes and eukaryotes.</title>
        <authorList>
            <person name="Spang A."/>
            <person name="Saw J.H."/>
            <person name="Jorgensen S.L."/>
            <person name="Zaremba-Niedzwiedzka K."/>
            <person name="Martijn J."/>
            <person name="Lind A.E."/>
            <person name="van Eijk R."/>
            <person name="Schleper C."/>
            <person name="Guy L."/>
            <person name="Ettema T.J."/>
        </authorList>
    </citation>
    <scope>NUCLEOTIDE SEQUENCE</scope>
</reference>
<comment type="caution">
    <text evidence="1">The sequence shown here is derived from an EMBL/GenBank/DDBJ whole genome shotgun (WGS) entry which is preliminary data.</text>
</comment>
<protein>
    <submittedName>
        <fullName evidence="1">Uncharacterized protein</fullName>
    </submittedName>
</protein>
<gene>
    <name evidence="1" type="ORF">LCGC14_2585050</name>
</gene>
<dbReference type="EMBL" id="LAZR01043255">
    <property type="protein sequence ID" value="KKL07533.1"/>
    <property type="molecule type" value="Genomic_DNA"/>
</dbReference>
<organism evidence="1">
    <name type="scientific">marine sediment metagenome</name>
    <dbReference type="NCBI Taxonomy" id="412755"/>
    <lineage>
        <taxon>unclassified sequences</taxon>
        <taxon>metagenomes</taxon>
        <taxon>ecological metagenomes</taxon>
    </lineage>
</organism>
<sequence>PLVVPAMTTMGDRTTIAAESIINPCTMARMWSMSLLTSPDPSSLSLIGADVNDCFAFRKLFDAAGNERY</sequence>
<evidence type="ECO:0000313" key="1">
    <source>
        <dbReference type="EMBL" id="KKL07533.1"/>
    </source>
</evidence>
<feature type="non-terminal residue" evidence="1">
    <location>
        <position position="1"/>
    </location>
</feature>
<accession>A0A0F9D622</accession>
<proteinExistence type="predicted"/>